<dbReference type="RefSeq" id="WP_011143892.1">
    <property type="nucleotide sequence ID" value="NC_005125.1"/>
</dbReference>
<dbReference type="STRING" id="251221.gene:10761421"/>
<proteinExistence type="predicted"/>
<evidence type="ECO:0000313" key="1">
    <source>
        <dbReference type="EMBL" id="BAC91845.1"/>
    </source>
</evidence>
<name>Q7NEH5_GLOVI</name>
<reference evidence="1 2" key="1">
    <citation type="journal article" date="2003" name="DNA Res.">
        <title>Complete genome structure of Gloeobacter violaceus PCC 7421, a cyanobacterium that lacks thylakoids.</title>
        <authorList>
            <person name="Nakamura Y."/>
            <person name="Kaneko T."/>
            <person name="Sato S."/>
            <person name="Mimuro M."/>
            <person name="Miyashita H."/>
            <person name="Tsuchiya T."/>
            <person name="Sasamoto S."/>
            <person name="Watanabe A."/>
            <person name="Kawashima K."/>
            <person name="Kishida Y."/>
            <person name="Kiyokawa C."/>
            <person name="Kohara M."/>
            <person name="Matsumoto M."/>
            <person name="Matsuno A."/>
            <person name="Nakazaki N."/>
            <person name="Shimpo S."/>
            <person name="Takeuchi C."/>
            <person name="Yamada M."/>
            <person name="Tabata S."/>
        </authorList>
    </citation>
    <scope>NUCLEOTIDE SEQUENCE [LARGE SCALE GENOMIC DNA]</scope>
    <source>
        <strain evidence="2">ATCC 29082 / PCC 7421</strain>
    </source>
</reference>
<dbReference type="Proteomes" id="UP000000557">
    <property type="component" value="Chromosome"/>
</dbReference>
<dbReference type="EMBL" id="BA000045">
    <property type="protein sequence ID" value="BAC91845.1"/>
    <property type="molecule type" value="Genomic_DNA"/>
</dbReference>
<accession>Q7NEH5</accession>
<sequence>MTKVGRLIIRTTEGWFIVAGDLQGEQPPHVELHPERPPIHLQDVVVGARVAGGRSYADDTLLMHIFRLWRTRWLERGDLLVIRAEELALISNQSAIPGEPEVRLLTLVHPDVDPQNMARVRNCIERLQRSRRTFGLGLARYRHDYLQSLGVEPLPLSGRYRAEEPGSLWHHILLNYPEAVLCCEPHGHRCTPGRACPSSRRPDAHQMTG</sequence>
<dbReference type="HOGENOM" id="CLU_1335944_0_0_3"/>
<gene>
    <name evidence="1" type="ordered locus">gll3904</name>
</gene>
<reference evidence="1 2" key="2">
    <citation type="journal article" date="2003" name="DNA Res.">
        <title>Complete genome structure of Gloeobacter violaceus PCC 7421, a cyanobacterium that lacks thylakoids (supplement).</title>
        <authorList>
            <person name="Nakamura Y."/>
            <person name="Kaneko T."/>
            <person name="Sato S."/>
            <person name="Mimuro M."/>
            <person name="Miyashita H."/>
            <person name="Tsuchiya T."/>
            <person name="Sasamoto S."/>
            <person name="Watanabe A."/>
            <person name="Kawashima K."/>
            <person name="Kishida Y."/>
            <person name="Kiyokawa C."/>
            <person name="Kohara M."/>
            <person name="Matsumoto M."/>
            <person name="Matsuno A."/>
            <person name="Nakazaki N."/>
            <person name="Shimpo S."/>
            <person name="Takeuchi C."/>
            <person name="Yamada M."/>
            <person name="Tabata S."/>
        </authorList>
    </citation>
    <scope>NUCLEOTIDE SEQUENCE [LARGE SCALE GENOMIC DNA]</scope>
    <source>
        <strain evidence="2">ATCC 29082 / PCC 7421</strain>
    </source>
</reference>
<dbReference type="EnsemblBacteria" id="BAC91845">
    <property type="protein sequence ID" value="BAC91845"/>
    <property type="gene ID" value="BAC91845"/>
</dbReference>
<dbReference type="OrthoDB" id="9835564at2"/>
<evidence type="ECO:0000313" key="2">
    <source>
        <dbReference type="Proteomes" id="UP000000557"/>
    </source>
</evidence>
<keyword evidence="2" id="KW-1185">Reference proteome</keyword>
<dbReference type="KEGG" id="gvi:gll3904"/>
<dbReference type="InParanoid" id="Q7NEH5"/>
<protein>
    <submittedName>
        <fullName evidence="1">Gll3904 protein</fullName>
    </submittedName>
</protein>
<dbReference type="AlphaFoldDB" id="Q7NEH5"/>
<organism evidence="1 2">
    <name type="scientific">Gloeobacter violaceus (strain ATCC 29082 / PCC 7421)</name>
    <dbReference type="NCBI Taxonomy" id="251221"/>
    <lineage>
        <taxon>Bacteria</taxon>
        <taxon>Bacillati</taxon>
        <taxon>Cyanobacteriota</taxon>
        <taxon>Cyanophyceae</taxon>
        <taxon>Gloeobacterales</taxon>
        <taxon>Gloeobacteraceae</taxon>
        <taxon>Gloeobacter</taxon>
    </lineage>
</organism>